<dbReference type="AlphaFoldDB" id="A0A1I0QMH3"/>
<keyword evidence="11 13" id="KW-0443">Lipid metabolism</keyword>
<dbReference type="GeneID" id="99987172"/>
<dbReference type="RefSeq" id="WP_162844730.1">
    <property type="nucleotide sequence ID" value="NZ_FOIR01000002.1"/>
</dbReference>
<dbReference type="HAMAP" id="MF_00409">
    <property type="entry name" value="LpxK"/>
    <property type="match status" value="1"/>
</dbReference>
<dbReference type="Proteomes" id="UP000199437">
    <property type="component" value="Unassembled WGS sequence"/>
</dbReference>
<keyword evidence="7 13" id="KW-0808">Transferase</keyword>
<evidence type="ECO:0000256" key="4">
    <source>
        <dbReference type="ARBA" id="ARBA00016436"/>
    </source>
</evidence>
<dbReference type="GO" id="GO:0009245">
    <property type="term" value="P:lipid A biosynthetic process"/>
    <property type="evidence" value="ECO:0007669"/>
    <property type="project" value="UniProtKB-UniRule"/>
</dbReference>
<evidence type="ECO:0000256" key="13">
    <source>
        <dbReference type="HAMAP-Rule" id="MF_00409"/>
    </source>
</evidence>
<evidence type="ECO:0000313" key="14">
    <source>
        <dbReference type="EMBL" id="SEW28491.1"/>
    </source>
</evidence>
<evidence type="ECO:0000256" key="8">
    <source>
        <dbReference type="ARBA" id="ARBA00022741"/>
    </source>
</evidence>
<keyword evidence="6 13" id="KW-0441">Lipid A biosynthesis</keyword>
<reference evidence="15" key="1">
    <citation type="submission" date="2016-10" db="EMBL/GenBank/DDBJ databases">
        <authorList>
            <person name="Varghese N."/>
            <person name="Submissions S."/>
        </authorList>
    </citation>
    <scope>NUCLEOTIDE SEQUENCE [LARGE SCALE GENOMIC DNA]</scope>
    <source>
        <strain evidence="15">CGMCC 1.12402</strain>
    </source>
</reference>
<proteinExistence type="inferred from homology"/>
<evidence type="ECO:0000256" key="2">
    <source>
        <dbReference type="ARBA" id="ARBA00004870"/>
    </source>
</evidence>
<dbReference type="PANTHER" id="PTHR42724">
    <property type="entry name" value="TETRAACYLDISACCHARIDE 4'-KINASE"/>
    <property type="match status" value="1"/>
</dbReference>
<dbReference type="UniPathway" id="UPA00359">
    <property type="reaction ID" value="UER00482"/>
</dbReference>
<comment type="function">
    <text evidence="1 13">Transfers the gamma-phosphate of ATP to the 4'-position of a tetraacyldisaccharide 1-phosphate intermediate (termed DS-1-P) to form tetraacyldisaccharide 1,4'-bis-phosphate (lipid IVA).</text>
</comment>
<dbReference type="STRING" id="1267423.SAMN05216290_2477"/>
<dbReference type="EC" id="2.7.1.130" evidence="3 13"/>
<comment type="catalytic activity">
    <reaction evidence="13">
        <text>a lipid A disaccharide + ATP = a lipid IVA + ADP + H(+)</text>
        <dbReference type="Rhea" id="RHEA:67840"/>
        <dbReference type="ChEBI" id="CHEBI:15378"/>
        <dbReference type="ChEBI" id="CHEBI:30616"/>
        <dbReference type="ChEBI" id="CHEBI:176343"/>
        <dbReference type="ChEBI" id="CHEBI:176425"/>
        <dbReference type="ChEBI" id="CHEBI:456216"/>
        <dbReference type="EC" id="2.7.1.130"/>
    </reaction>
</comment>
<organism evidence="14 15">
    <name type="scientific">Roseivirga pacifica</name>
    <dbReference type="NCBI Taxonomy" id="1267423"/>
    <lineage>
        <taxon>Bacteria</taxon>
        <taxon>Pseudomonadati</taxon>
        <taxon>Bacteroidota</taxon>
        <taxon>Cytophagia</taxon>
        <taxon>Cytophagales</taxon>
        <taxon>Roseivirgaceae</taxon>
        <taxon>Roseivirga</taxon>
    </lineage>
</organism>
<dbReference type="GO" id="GO:0005524">
    <property type="term" value="F:ATP binding"/>
    <property type="evidence" value="ECO:0007669"/>
    <property type="project" value="UniProtKB-UniRule"/>
</dbReference>
<dbReference type="PANTHER" id="PTHR42724:SF1">
    <property type="entry name" value="TETRAACYLDISACCHARIDE 4'-KINASE, MITOCHONDRIAL-RELATED"/>
    <property type="match status" value="1"/>
</dbReference>
<evidence type="ECO:0000256" key="7">
    <source>
        <dbReference type="ARBA" id="ARBA00022679"/>
    </source>
</evidence>
<evidence type="ECO:0000256" key="3">
    <source>
        <dbReference type="ARBA" id="ARBA00012071"/>
    </source>
</evidence>
<evidence type="ECO:0000256" key="11">
    <source>
        <dbReference type="ARBA" id="ARBA00023098"/>
    </source>
</evidence>
<evidence type="ECO:0000256" key="5">
    <source>
        <dbReference type="ARBA" id="ARBA00022516"/>
    </source>
</evidence>
<comment type="pathway">
    <text evidence="2 13">Glycolipid biosynthesis; lipid IV(A) biosynthesis; lipid IV(A) from (3R)-3-hydroxytetradecanoyl-[acyl-carrier-protein] and UDP-N-acetyl-alpha-D-glucosamine: step 6/6.</text>
</comment>
<accession>A0A1I0QMH3</accession>
<evidence type="ECO:0000256" key="1">
    <source>
        <dbReference type="ARBA" id="ARBA00002274"/>
    </source>
</evidence>
<gene>
    <name evidence="13" type="primary">lpxK</name>
    <name evidence="14" type="ORF">SAMN05216290_2477</name>
</gene>
<dbReference type="GO" id="GO:0009029">
    <property type="term" value="F:lipid-A 4'-kinase activity"/>
    <property type="evidence" value="ECO:0007669"/>
    <property type="project" value="UniProtKB-UniRule"/>
</dbReference>
<keyword evidence="15" id="KW-1185">Reference proteome</keyword>
<dbReference type="InterPro" id="IPR003758">
    <property type="entry name" value="LpxK"/>
</dbReference>
<keyword evidence="8 13" id="KW-0547">Nucleotide-binding</keyword>
<keyword evidence="9 13" id="KW-0418">Kinase</keyword>
<keyword evidence="5 13" id="KW-0444">Lipid biosynthesis</keyword>
<dbReference type="EMBL" id="FOIR01000002">
    <property type="protein sequence ID" value="SEW28491.1"/>
    <property type="molecule type" value="Genomic_DNA"/>
</dbReference>
<name>A0A1I0QMH3_9BACT</name>
<dbReference type="InterPro" id="IPR027417">
    <property type="entry name" value="P-loop_NTPase"/>
</dbReference>
<evidence type="ECO:0000256" key="6">
    <source>
        <dbReference type="ARBA" id="ARBA00022556"/>
    </source>
</evidence>
<dbReference type="Pfam" id="PF02606">
    <property type="entry name" value="LpxK"/>
    <property type="match status" value="1"/>
</dbReference>
<sequence>MKFVRWIFFPFSILYGGLMRLRNWLYNKGLKKSYGFSQPVIAVGNLSFGGTGKSPHIEYLINLLGEEFQLCTISRGYGRKTKGFLEAEAEVTAEQIGDEPYQFYRKYGASVKVAVGEDRVNAIQTVLKKHAGIDLFLLDDGFQHRRVQRDLNLLLSDYNAPFYKDVVLPVGNLREPRVGANRADAVLVTKCPTELPIEEKEEIKARISRYNKKAPVFFSSIKYGELKPVFALNNLAKQVILISGIANPKPFEDHLKESFYVLAHYNFTDHHQFDEDDLTSILELTEAEGVSVITTEKDMVRLLPFATHDLFMRFSLFYLPITVTIDEAEEFEYAVRKITESIKK</sequence>
<evidence type="ECO:0000256" key="10">
    <source>
        <dbReference type="ARBA" id="ARBA00022840"/>
    </source>
</evidence>
<dbReference type="NCBIfam" id="TIGR00682">
    <property type="entry name" value="lpxK"/>
    <property type="match status" value="1"/>
</dbReference>
<comment type="similarity">
    <text evidence="13">Belongs to the LpxK family.</text>
</comment>
<evidence type="ECO:0000256" key="9">
    <source>
        <dbReference type="ARBA" id="ARBA00022777"/>
    </source>
</evidence>
<dbReference type="SUPFAM" id="SSF52540">
    <property type="entry name" value="P-loop containing nucleoside triphosphate hydrolases"/>
    <property type="match status" value="1"/>
</dbReference>
<comment type="caution">
    <text evidence="13">Lacks conserved residue(s) required for the propagation of feature annotation.</text>
</comment>
<keyword evidence="10 13" id="KW-0067">ATP-binding</keyword>
<protein>
    <recommendedName>
        <fullName evidence="4 13">Tetraacyldisaccharide 4'-kinase</fullName>
        <ecNumber evidence="3 13">2.7.1.130</ecNumber>
    </recommendedName>
    <alternativeName>
        <fullName evidence="12 13">Lipid A 4'-kinase</fullName>
    </alternativeName>
</protein>
<dbReference type="GO" id="GO:0009244">
    <property type="term" value="P:lipopolysaccharide core region biosynthetic process"/>
    <property type="evidence" value="ECO:0007669"/>
    <property type="project" value="TreeGrafter"/>
</dbReference>
<dbReference type="GO" id="GO:0005886">
    <property type="term" value="C:plasma membrane"/>
    <property type="evidence" value="ECO:0007669"/>
    <property type="project" value="TreeGrafter"/>
</dbReference>
<evidence type="ECO:0000256" key="12">
    <source>
        <dbReference type="ARBA" id="ARBA00029757"/>
    </source>
</evidence>
<evidence type="ECO:0000313" key="15">
    <source>
        <dbReference type="Proteomes" id="UP000199437"/>
    </source>
</evidence>